<dbReference type="EMBL" id="CP098502">
    <property type="protein sequence ID" value="UTI63411.1"/>
    <property type="molecule type" value="Genomic_DNA"/>
</dbReference>
<dbReference type="InterPro" id="IPR035437">
    <property type="entry name" value="SNase_OB-fold_sf"/>
</dbReference>
<accession>A0ABY5DN07</accession>
<sequence>MSTRSAVLWLAVLGTLAVAGGLLGGGSGSGSGGASGSSGSTADGAASARGGLDAAAGATLRARVIRVVDGDTVKVSAGGREDTVRYIGIDTPESVKPDTPVRCFGKEASARNEELVDGRTVRLVVGAEARDRYGRLLAYVYPDGAGTSVNETLAAEGYARTLTIRPNDRYAPVFSARVRAAQAAGRGLWGACRDSFG</sequence>
<evidence type="ECO:0000259" key="4">
    <source>
        <dbReference type="PROSITE" id="PS50830"/>
    </source>
</evidence>
<dbReference type="SUPFAM" id="SSF50199">
    <property type="entry name" value="Staphylococcal nuclease"/>
    <property type="match status" value="1"/>
</dbReference>
<evidence type="ECO:0000256" key="3">
    <source>
        <dbReference type="ARBA" id="ARBA00022801"/>
    </source>
</evidence>
<name>A0ABY5DN07_9ACTN</name>
<dbReference type="InterPro" id="IPR016071">
    <property type="entry name" value="Staphylococal_nuclease_OB-fold"/>
</dbReference>
<dbReference type="SMART" id="SM00318">
    <property type="entry name" value="SNc"/>
    <property type="match status" value="1"/>
</dbReference>
<gene>
    <name evidence="5" type="ORF">NBH00_18930</name>
</gene>
<proteinExistence type="predicted"/>
<dbReference type="PROSITE" id="PS01284">
    <property type="entry name" value="TNASE_2"/>
    <property type="match status" value="1"/>
</dbReference>
<organism evidence="5 6">
    <name type="scientific">Paraconexibacter antarcticus</name>
    <dbReference type="NCBI Taxonomy" id="2949664"/>
    <lineage>
        <taxon>Bacteria</taxon>
        <taxon>Bacillati</taxon>
        <taxon>Actinomycetota</taxon>
        <taxon>Thermoleophilia</taxon>
        <taxon>Solirubrobacterales</taxon>
        <taxon>Paraconexibacteraceae</taxon>
        <taxon>Paraconexibacter</taxon>
    </lineage>
</organism>
<keyword evidence="6" id="KW-1185">Reference proteome</keyword>
<keyword evidence="2" id="KW-0255">Endonuclease</keyword>
<dbReference type="Proteomes" id="UP001056035">
    <property type="component" value="Chromosome"/>
</dbReference>
<protein>
    <submittedName>
        <fullName evidence="5">Thermonuclease family protein</fullName>
    </submittedName>
</protein>
<evidence type="ECO:0000256" key="2">
    <source>
        <dbReference type="ARBA" id="ARBA00022759"/>
    </source>
</evidence>
<keyword evidence="1" id="KW-0540">Nuclease</keyword>
<feature type="domain" description="TNase-like" evidence="4">
    <location>
        <begin position="58"/>
        <end position="191"/>
    </location>
</feature>
<dbReference type="Pfam" id="PF00565">
    <property type="entry name" value="SNase"/>
    <property type="match status" value="1"/>
</dbReference>
<evidence type="ECO:0000313" key="6">
    <source>
        <dbReference type="Proteomes" id="UP001056035"/>
    </source>
</evidence>
<dbReference type="RefSeq" id="WP_254570136.1">
    <property type="nucleotide sequence ID" value="NZ_CP098502.1"/>
</dbReference>
<dbReference type="Gene3D" id="2.40.50.90">
    <property type="match status" value="1"/>
</dbReference>
<evidence type="ECO:0000313" key="5">
    <source>
        <dbReference type="EMBL" id="UTI63411.1"/>
    </source>
</evidence>
<reference evidence="5 6" key="1">
    <citation type="submission" date="2022-06" db="EMBL/GenBank/DDBJ databases">
        <title>Paraconexibacter antarcticus.</title>
        <authorList>
            <person name="Kim C.S."/>
        </authorList>
    </citation>
    <scope>NUCLEOTIDE SEQUENCE [LARGE SCALE GENOMIC DNA]</scope>
    <source>
        <strain evidence="5 6">02-257</strain>
    </source>
</reference>
<dbReference type="PANTHER" id="PTHR12302">
    <property type="entry name" value="EBNA2 BINDING PROTEIN P100"/>
    <property type="match status" value="1"/>
</dbReference>
<dbReference type="PROSITE" id="PS50830">
    <property type="entry name" value="TNASE_3"/>
    <property type="match status" value="1"/>
</dbReference>
<dbReference type="InterPro" id="IPR002071">
    <property type="entry name" value="Thermonucl_AS"/>
</dbReference>
<keyword evidence="3" id="KW-0378">Hydrolase</keyword>
<dbReference type="PANTHER" id="PTHR12302:SF3">
    <property type="entry name" value="SERINE_THREONINE-PROTEIN KINASE 31"/>
    <property type="match status" value="1"/>
</dbReference>
<evidence type="ECO:0000256" key="1">
    <source>
        <dbReference type="ARBA" id="ARBA00022722"/>
    </source>
</evidence>